<comment type="similarity">
    <text evidence="3">Belongs to the metallo-dependent hydrolases superfamily.</text>
</comment>
<dbReference type="InterPro" id="IPR032465">
    <property type="entry name" value="ACMSD"/>
</dbReference>
<dbReference type="InterPro" id="IPR032466">
    <property type="entry name" value="Metal_Hydrolase"/>
</dbReference>
<dbReference type="InterPro" id="IPR006680">
    <property type="entry name" value="Amidohydro-rel"/>
</dbReference>
<evidence type="ECO:0000259" key="5">
    <source>
        <dbReference type="Pfam" id="PF04909"/>
    </source>
</evidence>
<feature type="region of interest" description="Disordered" evidence="4">
    <location>
        <begin position="219"/>
        <end position="238"/>
    </location>
</feature>
<dbReference type="EMBL" id="JBBPEH010000004">
    <property type="protein sequence ID" value="KAK7539327.1"/>
    <property type="molecule type" value="Genomic_DNA"/>
</dbReference>
<accession>A0ABR1LZX3</accession>
<reference evidence="6 7" key="1">
    <citation type="submission" date="2024-04" db="EMBL/GenBank/DDBJ databases">
        <title>Phyllosticta paracitricarpa is synonymous to the EU quarantine fungus P. citricarpa based on phylogenomic analyses.</title>
        <authorList>
            <consortium name="Lawrence Berkeley National Laboratory"/>
            <person name="Van ingen-buijs V.A."/>
            <person name="Van westerhoven A.C."/>
            <person name="Haridas S."/>
            <person name="Skiadas P."/>
            <person name="Martin F."/>
            <person name="Groenewald J.Z."/>
            <person name="Crous P.W."/>
            <person name="Seidl M.F."/>
        </authorList>
    </citation>
    <scope>NUCLEOTIDE SEQUENCE [LARGE SCALE GENOMIC DNA]</scope>
    <source>
        <strain evidence="6 7">CPC 17464</strain>
    </source>
</reference>
<dbReference type="PANTHER" id="PTHR21240:SF32">
    <property type="entry name" value="AMIDOHYDROLASE-RELATED DOMAIN-CONTAINING PROTEIN"/>
    <property type="match status" value="1"/>
</dbReference>
<dbReference type="Pfam" id="PF04909">
    <property type="entry name" value="Amidohydro_2"/>
    <property type="match status" value="1"/>
</dbReference>
<name>A0ABR1LZX3_9PEZI</name>
<keyword evidence="7" id="KW-1185">Reference proteome</keyword>
<evidence type="ECO:0000256" key="2">
    <source>
        <dbReference type="ARBA" id="ARBA00023239"/>
    </source>
</evidence>
<keyword evidence="1 3" id="KW-0210">Decarboxylase</keyword>
<proteinExistence type="inferred from homology"/>
<evidence type="ECO:0000256" key="1">
    <source>
        <dbReference type="ARBA" id="ARBA00022793"/>
    </source>
</evidence>
<dbReference type="RefSeq" id="XP_066656598.1">
    <property type="nucleotide sequence ID" value="XM_066802888.1"/>
</dbReference>
<organism evidence="6 7">
    <name type="scientific">Phyllosticta citribraziliensis</name>
    <dbReference type="NCBI Taxonomy" id="989973"/>
    <lineage>
        <taxon>Eukaryota</taxon>
        <taxon>Fungi</taxon>
        <taxon>Dikarya</taxon>
        <taxon>Ascomycota</taxon>
        <taxon>Pezizomycotina</taxon>
        <taxon>Dothideomycetes</taxon>
        <taxon>Dothideomycetes incertae sedis</taxon>
        <taxon>Botryosphaeriales</taxon>
        <taxon>Phyllostictaceae</taxon>
        <taxon>Phyllosticta</taxon>
    </lineage>
</organism>
<dbReference type="PANTHER" id="PTHR21240">
    <property type="entry name" value="2-AMINO-3-CARBOXYLMUCONATE-6-SEMIALDEHYDE DECARBOXYLASE"/>
    <property type="match status" value="1"/>
</dbReference>
<evidence type="ECO:0000256" key="3">
    <source>
        <dbReference type="RuleBase" id="RU366045"/>
    </source>
</evidence>
<dbReference type="Proteomes" id="UP001360953">
    <property type="component" value="Unassembled WGS sequence"/>
</dbReference>
<feature type="compositionally biased region" description="Basic and acidic residues" evidence="4">
    <location>
        <begin position="229"/>
        <end position="238"/>
    </location>
</feature>
<protein>
    <recommendedName>
        <fullName evidence="5">Amidohydrolase-related domain-containing protein</fullName>
    </recommendedName>
</protein>
<feature type="domain" description="Amidohydrolase-related" evidence="5">
    <location>
        <begin position="241"/>
        <end position="550"/>
    </location>
</feature>
<evidence type="ECO:0000256" key="4">
    <source>
        <dbReference type="SAM" id="MobiDB-lite"/>
    </source>
</evidence>
<comment type="caution">
    <text evidence="6">The sequence shown here is derived from an EMBL/GenBank/DDBJ whole genome shotgun (WGS) entry which is preliminary data.</text>
</comment>
<dbReference type="Gene3D" id="3.20.20.140">
    <property type="entry name" value="Metal-dependent hydrolases"/>
    <property type="match status" value="1"/>
</dbReference>
<dbReference type="SUPFAM" id="SSF51556">
    <property type="entry name" value="Metallo-dependent hydrolases"/>
    <property type="match status" value="1"/>
</dbReference>
<dbReference type="GeneID" id="92035794"/>
<evidence type="ECO:0000313" key="7">
    <source>
        <dbReference type="Proteomes" id="UP001360953"/>
    </source>
</evidence>
<sequence>MVHGIETTMITLTTTDGGHFEMAPRVWKHFGVLRGTPTEGRKTFSRMAVPLPETVSQATAAALIAWCMSHPLSVSPNPYPADTTSSSSMPSPLDLVRPSDRERRQYCLDAPPRAYRAFWCGLTLSQMKEMLVVAKQCLIPRLQAEAELYLEEMLHHTTLAFARSAGNRRSRCPRCDRCRGMQLLCPEELSQHDGIDIDTLPFGAAALAAVEAVARPVDASALPQPQPQNEDKDKDRPKAKVDLHVHVLPEWYRQILPDTSGMPTPEWDALSAMRFMADYDIKRSVVSVSTPGALVYLQDEKKTIAIARLLNEWMAALVETYPDKFSFFAVIPLPYTDAAVREANYALDSLGAVGVGLLSSHAGKYLGDADFKPFFENLNNRKSSREIIYIHPTEPVVNVNGSLVSTNPFAGKYSGALAEFYYDTGRTLMDLTLTQTLFNFTKIHYAVSQVGGAFPSLIDRFLRSYPQFSKEAMEAYRTRFWWDSAGPTYPSQVQGLLGYNVPKSQLTFGSDYPYGRPAWYRPAVEAIKGAKFLSEAERDGVFGRNAERLLEGKIAGL</sequence>
<evidence type="ECO:0000313" key="6">
    <source>
        <dbReference type="EMBL" id="KAK7539327.1"/>
    </source>
</evidence>
<keyword evidence="2 3" id="KW-0456">Lyase</keyword>
<gene>
    <name evidence="6" type="ORF">J3D65DRAFT_666063</name>
</gene>